<dbReference type="GO" id="GO:0051301">
    <property type="term" value="P:cell division"/>
    <property type="evidence" value="ECO:0007669"/>
    <property type="project" value="InterPro"/>
</dbReference>
<name>A0A219APD8_METCM</name>
<feature type="compositionally biased region" description="Basic residues" evidence="2">
    <location>
        <begin position="190"/>
        <end position="200"/>
    </location>
</feature>
<dbReference type="PANTHER" id="PTHR14778:SF2">
    <property type="entry name" value="KINETOCHORE-ASSOCIATED PROTEIN DSN1 HOMOLOG"/>
    <property type="match status" value="1"/>
</dbReference>
<protein>
    <submittedName>
        <fullName evidence="3">Mis12-Mtw1 family protein</fullName>
    </submittedName>
</protein>
<feature type="region of interest" description="Disordered" evidence="2">
    <location>
        <begin position="13"/>
        <end position="33"/>
    </location>
</feature>
<evidence type="ECO:0000313" key="4">
    <source>
        <dbReference type="Proteomes" id="UP000078397"/>
    </source>
</evidence>
<evidence type="ECO:0000256" key="2">
    <source>
        <dbReference type="SAM" id="MobiDB-lite"/>
    </source>
</evidence>
<gene>
    <name evidence="3" type="ORF">VFPPC_18113</name>
</gene>
<feature type="compositionally biased region" description="Polar residues" evidence="2">
    <location>
        <begin position="57"/>
        <end position="78"/>
    </location>
</feature>
<feature type="region of interest" description="Disordered" evidence="2">
    <location>
        <begin position="46"/>
        <end position="221"/>
    </location>
</feature>
<feature type="coiled-coil region" evidence="1">
    <location>
        <begin position="315"/>
        <end position="342"/>
    </location>
</feature>
<dbReference type="InterPro" id="IPR013218">
    <property type="entry name" value="Dsn1/Mis13"/>
</dbReference>
<dbReference type="RefSeq" id="XP_022285181.1">
    <property type="nucleotide sequence ID" value="XM_022429769.1"/>
</dbReference>
<dbReference type="OrthoDB" id="3364649at2759"/>
<keyword evidence="4" id="KW-1185">Reference proteome</keyword>
<dbReference type="KEGG" id="pchm:VFPPC_18113"/>
<evidence type="ECO:0000313" key="3">
    <source>
        <dbReference type="EMBL" id="OWT42700.1"/>
    </source>
</evidence>
<comment type="caution">
    <text evidence="3">The sequence shown here is derived from an EMBL/GenBank/DDBJ whole genome shotgun (WGS) entry which is preliminary data.</text>
</comment>
<dbReference type="Pfam" id="PF08202">
    <property type="entry name" value="MIS13"/>
    <property type="match status" value="1"/>
</dbReference>
<sequence length="475" mass="53343">MTTLVATQRALEHLSMSNHQDRRQPKRPAAAADFECDDDFQFVRKAKKTKTEETGLGSRTTRQSRTGSAQAVTESTAPPTRDAVPLSTSATPGRRKSSRRKAADDVHQNEETQAPRRATRRSTRSATAEADQSAQDSRLHGRTGTKVASPDRGQPSKPRRWEPSPTPRRPTETKIAVPMSDTPIINRNKEMRKKGGKGNRRSSLGSRGRRASSLIQNGQTALPHRDVDTSEFYKHIQAEAVEPERMRYLLMWCGKRALPDKPPHGTPNANAILGALAIQDQISKDFAQRGDFSNWFSRDEDGPKQAAILKPNPRNIELDEKLVNLEARIKKLQEEKQAWLAIRQPPPDIPPIFNSSEPPKIELPDFNLLEPEDVKIRSYLAGELVPFADMRAKTEERIRKIQSSLEFEVDQLADNVHKLEQRVLVAGRQADKVLRHSATRLKEREDRDKMSAGTRDMPLMEVLRSLSNILPEGGG</sequence>
<keyword evidence="1" id="KW-0175">Coiled coil</keyword>
<dbReference type="PANTHER" id="PTHR14778">
    <property type="entry name" value="KINETOCHORE-ASSOCIATED PROTEIN DSN1 HOMOLOG"/>
    <property type="match status" value="1"/>
</dbReference>
<accession>A0A219APD8</accession>
<reference evidence="3 4" key="1">
    <citation type="journal article" date="2016" name="PLoS Pathog.">
        <title>Biosynthesis of antibiotic leucinostatins in bio-control fungus Purpureocillium lilacinum and their inhibition on phytophthora revealed by genome mining.</title>
        <authorList>
            <person name="Wang G."/>
            <person name="Liu Z."/>
            <person name="Lin R."/>
            <person name="Li E."/>
            <person name="Mao Z."/>
            <person name="Ling J."/>
            <person name="Yang Y."/>
            <person name="Yin W.B."/>
            <person name="Xie B."/>
        </authorList>
    </citation>
    <scope>NUCLEOTIDE SEQUENCE [LARGE SCALE GENOMIC DNA]</scope>
    <source>
        <strain evidence="3">170</strain>
    </source>
</reference>
<dbReference type="GeneID" id="33936978"/>
<proteinExistence type="predicted"/>
<dbReference type="Proteomes" id="UP000078397">
    <property type="component" value="Unassembled WGS sequence"/>
</dbReference>
<feature type="compositionally biased region" description="Basic and acidic residues" evidence="2">
    <location>
        <begin position="101"/>
        <end position="114"/>
    </location>
</feature>
<dbReference type="GO" id="GO:0000444">
    <property type="term" value="C:MIS12/MIND type complex"/>
    <property type="evidence" value="ECO:0007669"/>
    <property type="project" value="InterPro"/>
</dbReference>
<evidence type="ECO:0000256" key="1">
    <source>
        <dbReference type="SAM" id="Coils"/>
    </source>
</evidence>
<dbReference type="AlphaFoldDB" id="A0A219APD8"/>
<dbReference type="EMBL" id="LSBJ02000007">
    <property type="protein sequence ID" value="OWT42700.1"/>
    <property type="molecule type" value="Genomic_DNA"/>
</dbReference>
<dbReference type="STRING" id="1380566.A0A219APD8"/>
<organism evidence="3 4">
    <name type="scientific">Pochonia chlamydosporia 170</name>
    <dbReference type="NCBI Taxonomy" id="1380566"/>
    <lineage>
        <taxon>Eukaryota</taxon>
        <taxon>Fungi</taxon>
        <taxon>Dikarya</taxon>
        <taxon>Ascomycota</taxon>
        <taxon>Pezizomycotina</taxon>
        <taxon>Sordariomycetes</taxon>
        <taxon>Hypocreomycetidae</taxon>
        <taxon>Hypocreales</taxon>
        <taxon>Clavicipitaceae</taxon>
        <taxon>Pochonia</taxon>
    </lineage>
</organism>
<dbReference type="GO" id="GO:0007059">
    <property type="term" value="P:chromosome segregation"/>
    <property type="evidence" value="ECO:0007669"/>
    <property type="project" value="InterPro"/>
</dbReference>